<evidence type="ECO:0000259" key="6">
    <source>
        <dbReference type="PROSITE" id="PS50600"/>
    </source>
</evidence>
<dbReference type="InterPro" id="IPR003653">
    <property type="entry name" value="Peptidase_C48_C"/>
</dbReference>
<keyword evidence="2" id="KW-0645">Protease</keyword>
<comment type="caution">
    <text evidence="7">The sequence shown here is derived from an EMBL/GenBank/DDBJ whole genome shotgun (WGS) entry which is preliminary data.</text>
</comment>
<accession>A0ABD1IDQ2</accession>
<dbReference type="AlphaFoldDB" id="A0ABD1IDQ2"/>
<dbReference type="SUPFAM" id="SSF54001">
    <property type="entry name" value="Cysteine proteinases"/>
    <property type="match status" value="1"/>
</dbReference>
<reference evidence="7 8" key="1">
    <citation type="submission" date="2024-06" db="EMBL/GenBank/DDBJ databases">
        <title>A chromosome level genome sequence of Diviner's sage (Salvia divinorum).</title>
        <authorList>
            <person name="Ford S.A."/>
            <person name="Ro D.-K."/>
            <person name="Ness R.W."/>
            <person name="Phillips M.A."/>
        </authorList>
    </citation>
    <scope>NUCLEOTIDE SEQUENCE [LARGE SCALE GENOMIC DNA]</scope>
    <source>
        <strain evidence="7">SAF-2024a</strain>
        <tissue evidence="7">Leaf</tissue>
    </source>
</reference>
<evidence type="ECO:0000256" key="5">
    <source>
        <dbReference type="SAM" id="MobiDB-lite"/>
    </source>
</evidence>
<keyword evidence="3 7" id="KW-0378">Hydrolase</keyword>
<evidence type="ECO:0000256" key="4">
    <source>
        <dbReference type="ARBA" id="ARBA00022807"/>
    </source>
</evidence>
<dbReference type="GO" id="GO:0016926">
    <property type="term" value="P:protein desumoylation"/>
    <property type="evidence" value="ECO:0007669"/>
    <property type="project" value="UniProtKB-ARBA"/>
</dbReference>
<proteinExistence type="inferred from homology"/>
<comment type="similarity">
    <text evidence="1">Belongs to the peptidase C48 family.</text>
</comment>
<dbReference type="Gene3D" id="3.30.310.130">
    <property type="entry name" value="Ubiquitin-related"/>
    <property type="match status" value="1"/>
</dbReference>
<keyword evidence="8" id="KW-1185">Reference proteome</keyword>
<dbReference type="EC" id="3.4.22.68" evidence="7"/>
<organism evidence="7 8">
    <name type="scientific">Salvia divinorum</name>
    <name type="common">Maria pastora</name>
    <name type="synonym">Diviner's sage</name>
    <dbReference type="NCBI Taxonomy" id="28513"/>
    <lineage>
        <taxon>Eukaryota</taxon>
        <taxon>Viridiplantae</taxon>
        <taxon>Streptophyta</taxon>
        <taxon>Embryophyta</taxon>
        <taxon>Tracheophyta</taxon>
        <taxon>Spermatophyta</taxon>
        <taxon>Magnoliopsida</taxon>
        <taxon>eudicotyledons</taxon>
        <taxon>Gunneridae</taxon>
        <taxon>Pentapetalae</taxon>
        <taxon>asterids</taxon>
        <taxon>lamiids</taxon>
        <taxon>Lamiales</taxon>
        <taxon>Lamiaceae</taxon>
        <taxon>Nepetoideae</taxon>
        <taxon>Mentheae</taxon>
        <taxon>Salviinae</taxon>
        <taxon>Salvia</taxon>
        <taxon>Salvia subgen. Calosphace</taxon>
    </lineage>
</organism>
<dbReference type="EMBL" id="JBEAFC010000003">
    <property type="protein sequence ID" value="KAL1565643.1"/>
    <property type="molecule type" value="Genomic_DNA"/>
</dbReference>
<feature type="compositionally biased region" description="Basic and acidic residues" evidence="5">
    <location>
        <begin position="1"/>
        <end position="26"/>
    </location>
</feature>
<sequence length="548" mass="63688">MAREGERKRKAGIELDFDKLLARDDEPPPELLIQDAPEKSMPLPEPEEAEPGSDNHIRNLSEKELKERITRSMKFPNATKLPDGGAKLRANMKRMEVELARRSLEKDNLKCKKLITLVDEPTGNGAMDDLSHTRSPPSEPASEFSKHFCSKLDNEGANRSFEAELSTLNQPDQKNIREHKPFLAQITQKKCLSSRQTPFKSANFLSANIGNQQQTNGEKRGNHASNSSSHLSDKDVSCRSARKKSSVPSLRLHNTRWSARRTFVLVDEEEDELEVDVVDETDQMGQSSKDARIYYPSRDDPEAIEICYLDMECLTPESYLSSPIMNFYIRYLQKPTSPSARRKHNYHMFNTYFYEKLKQDVLSKADREDLFLKFRRWWKGVNIFEKAYIFLPIHENCHWSLIIISIPDIEDESGPIMLHLDSLGLHCSKPIFSNVKSFLVEEWKFLKKEEVLQLPLAEHIWNRLSRRIEEKVIEVPQQPNVYDCGLFVLFFIERFIGDVPERLKKRDLNMFGKQWFRAEEASSLRRRIRNLLREEFKKADEHPCTSEG</sequence>
<evidence type="ECO:0000256" key="1">
    <source>
        <dbReference type="ARBA" id="ARBA00005234"/>
    </source>
</evidence>
<dbReference type="GO" id="GO:0008234">
    <property type="term" value="F:cysteine-type peptidase activity"/>
    <property type="evidence" value="ECO:0007669"/>
    <property type="project" value="UniProtKB-KW"/>
</dbReference>
<evidence type="ECO:0000256" key="2">
    <source>
        <dbReference type="ARBA" id="ARBA00022670"/>
    </source>
</evidence>
<dbReference type="Proteomes" id="UP001567538">
    <property type="component" value="Unassembled WGS sequence"/>
</dbReference>
<dbReference type="PANTHER" id="PTHR46915:SF2">
    <property type="entry name" value="UBIQUITIN-LIKE PROTEASE 4"/>
    <property type="match status" value="1"/>
</dbReference>
<dbReference type="Pfam" id="PF02902">
    <property type="entry name" value="Peptidase_C48"/>
    <property type="match status" value="1"/>
</dbReference>
<evidence type="ECO:0000313" key="7">
    <source>
        <dbReference type="EMBL" id="KAL1565643.1"/>
    </source>
</evidence>
<feature type="region of interest" description="Disordered" evidence="5">
    <location>
        <begin position="120"/>
        <end position="146"/>
    </location>
</feature>
<dbReference type="InterPro" id="IPR038765">
    <property type="entry name" value="Papain-like_cys_pep_sf"/>
</dbReference>
<dbReference type="Gene3D" id="1.10.418.20">
    <property type="match status" value="1"/>
</dbReference>
<feature type="region of interest" description="Disordered" evidence="5">
    <location>
        <begin position="212"/>
        <end position="245"/>
    </location>
</feature>
<evidence type="ECO:0000256" key="3">
    <source>
        <dbReference type="ARBA" id="ARBA00022801"/>
    </source>
</evidence>
<name>A0ABD1IDQ2_SALDI</name>
<protein>
    <submittedName>
        <fullName evidence="7">Ulp1 peptidase</fullName>
        <ecNumber evidence="7">3.4.22.68</ecNumber>
    </submittedName>
</protein>
<gene>
    <name evidence="7" type="ORF">AAHA92_07830</name>
</gene>
<feature type="domain" description="Ubiquitin-like protease family profile" evidence="6">
    <location>
        <begin position="304"/>
        <end position="495"/>
    </location>
</feature>
<keyword evidence="4" id="KW-0788">Thiol protease</keyword>
<dbReference type="PANTHER" id="PTHR46915">
    <property type="entry name" value="UBIQUITIN-LIKE PROTEASE 4-RELATED"/>
    <property type="match status" value="1"/>
</dbReference>
<dbReference type="PROSITE" id="PS50600">
    <property type="entry name" value="ULP_PROTEASE"/>
    <property type="match status" value="1"/>
</dbReference>
<dbReference type="GO" id="GO:0006508">
    <property type="term" value="P:proteolysis"/>
    <property type="evidence" value="ECO:0007669"/>
    <property type="project" value="UniProtKB-KW"/>
</dbReference>
<evidence type="ECO:0000313" key="8">
    <source>
        <dbReference type="Proteomes" id="UP001567538"/>
    </source>
</evidence>
<feature type="region of interest" description="Disordered" evidence="5">
    <location>
        <begin position="1"/>
        <end position="60"/>
    </location>
</feature>